<feature type="transmembrane region" description="Helical" evidence="1">
    <location>
        <begin position="30"/>
        <end position="48"/>
    </location>
</feature>
<dbReference type="InterPro" id="IPR038765">
    <property type="entry name" value="Papain-like_cys_pep_sf"/>
</dbReference>
<keyword evidence="3" id="KW-1185">Reference proteome</keyword>
<dbReference type="EMBL" id="CP041666">
    <property type="protein sequence ID" value="QDP41524.1"/>
    <property type="molecule type" value="Genomic_DNA"/>
</dbReference>
<dbReference type="Gene3D" id="3.90.1720.10">
    <property type="entry name" value="endopeptidase domain like (from Nostoc punctiforme)"/>
    <property type="match status" value="1"/>
</dbReference>
<proteinExistence type="predicted"/>
<dbReference type="SUPFAM" id="SSF54001">
    <property type="entry name" value="Cysteine proteinases"/>
    <property type="match status" value="1"/>
</dbReference>
<feature type="transmembrane region" description="Helical" evidence="1">
    <location>
        <begin position="7"/>
        <end position="24"/>
    </location>
</feature>
<dbReference type="Proteomes" id="UP000315215">
    <property type="component" value="Chromosome"/>
</dbReference>
<feature type="transmembrane region" description="Helical" evidence="1">
    <location>
        <begin position="93"/>
        <end position="112"/>
    </location>
</feature>
<keyword evidence="1" id="KW-0812">Transmembrane</keyword>
<evidence type="ECO:0000256" key="1">
    <source>
        <dbReference type="SAM" id="Phobius"/>
    </source>
</evidence>
<sequence length="357" mass="41562">MRIKKIYLRLFQCLFVLLFIFLMLAKTLTIFAVIYSITAVLVIGHTWLSKKKLRTRVIFSFIYLLIMILQQVINTSFVFSGNEVWGQFMLKKLVAIIIILVPFLVLYLNYLYTLQYQFSLKDLSSISFEMIKMIHGKGVALKNNVRKGTSSLSKENLNEIVKDIPRHSYTNYLNKETLTNQYFEECEKSLEDKHLYIIISSTGSPASELISLFTHKTYNHVSLSFDRELKTIISYNGGENVAPPGLNREQLVFFNKKDDASIMVYKIPAPREKKQAIIDKIREINNVGSAYNLVGLVTKFSIRPNIMFCSQFVYEILKFAGLEYFHSTSTKVKPTDFVENDYYRKLQFCYEIKFNEL</sequence>
<dbReference type="AlphaFoldDB" id="A0A516KJF5"/>
<feature type="transmembrane region" description="Helical" evidence="1">
    <location>
        <begin position="55"/>
        <end position="73"/>
    </location>
</feature>
<protein>
    <submittedName>
        <fullName evidence="2">Uncharacterized protein</fullName>
    </submittedName>
</protein>
<evidence type="ECO:0000313" key="3">
    <source>
        <dbReference type="Proteomes" id="UP000315215"/>
    </source>
</evidence>
<dbReference type="KEGG" id="aqt:FN924_15895"/>
<keyword evidence="1" id="KW-0472">Membrane</keyword>
<organism evidence="2 3">
    <name type="scientific">Radiobacillus deserti</name>
    <dbReference type="NCBI Taxonomy" id="2594883"/>
    <lineage>
        <taxon>Bacteria</taxon>
        <taxon>Bacillati</taxon>
        <taxon>Bacillota</taxon>
        <taxon>Bacilli</taxon>
        <taxon>Bacillales</taxon>
        <taxon>Bacillaceae</taxon>
        <taxon>Radiobacillus</taxon>
    </lineage>
</organism>
<accession>A0A516KJF5</accession>
<gene>
    <name evidence="2" type="ORF">FN924_15895</name>
</gene>
<evidence type="ECO:0000313" key="2">
    <source>
        <dbReference type="EMBL" id="QDP41524.1"/>
    </source>
</evidence>
<keyword evidence="1" id="KW-1133">Transmembrane helix</keyword>
<reference evidence="2 3" key="1">
    <citation type="submission" date="2019-07" db="EMBL/GenBank/DDBJ databases">
        <authorList>
            <person name="Li J."/>
        </authorList>
    </citation>
    <scope>NUCLEOTIDE SEQUENCE [LARGE SCALE GENOMIC DNA]</scope>
    <source>
        <strain evidence="2 3">TKL69</strain>
    </source>
</reference>
<dbReference type="OrthoDB" id="1645744at2"/>
<name>A0A516KJF5_9BACI</name>